<gene>
    <name evidence="7" type="ORF">SPOG_02859</name>
</gene>
<dbReference type="GO" id="GO:0005737">
    <property type="term" value="C:cytoplasm"/>
    <property type="evidence" value="ECO:0007669"/>
    <property type="project" value="TreeGrafter"/>
</dbReference>
<dbReference type="Proteomes" id="UP000015464">
    <property type="component" value="Unassembled WGS sequence"/>
</dbReference>
<dbReference type="SUPFAM" id="SSF57850">
    <property type="entry name" value="RING/U-box"/>
    <property type="match status" value="1"/>
</dbReference>
<evidence type="ECO:0000256" key="1">
    <source>
        <dbReference type="ARBA" id="ARBA00022723"/>
    </source>
</evidence>
<feature type="region of interest" description="Disordered" evidence="5">
    <location>
        <begin position="245"/>
        <end position="298"/>
    </location>
</feature>
<dbReference type="AlphaFoldDB" id="S9W5U6"/>
<dbReference type="InterPro" id="IPR001841">
    <property type="entry name" value="Znf_RING"/>
</dbReference>
<feature type="region of interest" description="Disordered" evidence="5">
    <location>
        <begin position="173"/>
        <end position="192"/>
    </location>
</feature>
<evidence type="ECO:0000259" key="6">
    <source>
        <dbReference type="PROSITE" id="PS50089"/>
    </source>
</evidence>
<sequence>MDSNNPTDRSTLPWEEEPAGGNQNDSTQPPPQDTASQPGQGQSGNPENREHPLAFSVGTMFIIAPQGGGGGADGNENENFINPFQPPVKRALKEAWDSFEEVSSEQLPDISCPICYDDMNINEETTATRMPCGHIFGKNCLKIWLDDHCSCPLCRKEVPHETIGSSHPPVLFIIPHSNHRPQNQGENAEQAPAENTNPFFSLAQQQRPEGAEPNATPANGANEGTPTPPRIALNRIRFVLAPHRTPQTTESASDSPSVSNSPALSTSQPQRENPIDSNSNAPSTEPAPPASSLPRPPITLTSLFNSFLSNPLDRNLPSMRTDAASDAERQNAPPAESQNSEVGAARPIEPSTLVQPPNILNFPPFIPPAGQPNTAQTPESGDASGRPSTQFITFHGLPSLADLPTVLESLFRPNGLLNLQNHARQAQNAEGEPSVGREGNVDQNMNEQEQAANTTEPSEEDRTRPEGATSTNPMIHIYFFRPPNADATVTAPTNTGETQTNNDGSNEDRSTTESGRDSLENNESRSRLSSALPSGLRHLSEMGQRIVRRFQEEFENRMRQTTEHPQQEQATNQAEAPQNQTSTSVAVPSASPSQPELPSANTASVIDEGVNVDRPSVSTPSEAVSSDIGETSRIPSGASTPRMVAPVARRNVRHHPYSRPTSTKPQCQLGDQGGCSPNDRFLHFECGHSVHQSCYHDSPENRQMDEVDEQCPKCRQQNEK</sequence>
<feature type="region of interest" description="Disordered" evidence="5">
    <location>
        <begin position="485"/>
        <end position="539"/>
    </location>
</feature>
<feature type="compositionally biased region" description="Polar residues" evidence="5">
    <location>
        <begin position="21"/>
        <end position="46"/>
    </location>
</feature>
<keyword evidence="2 4" id="KW-0863">Zinc-finger</keyword>
<feature type="compositionally biased region" description="Polar residues" evidence="5">
    <location>
        <begin position="567"/>
        <end position="579"/>
    </location>
</feature>
<dbReference type="GO" id="GO:0071629">
    <property type="term" value="P:cytoplasm protein quality control by the ubiquitin-proteasome system"/>
    <property type="evidence" value="ECO:0007669"/>
    <property type="project" value="EnsemblFungi"/>
</dbReference>
<feature type="compositionally biased region" description="Basic and acidic residues" evidence="5">
    <location>
        <begin position="557"/>
        <end position="566"/>
    </location>
</feature>
<feature type="compositionally biased region" description="Polar residues" evidence="5">
    <location>
        <begin position="1"/>
        <end position="10"/>
    </location>
</feature>
<dbReference type="OMA" id="RKEVPHE"/>
<organism evidence="7 8">
    <name type="scientific">Schizosaccharomyces cryophilus (strain OY26 / ATCC MYA-4695 / CBS 11777 / NBRC 106824 / NRRL Y48691)</name>
    <name type="common">Fission yeast</name>
    <dbReference type="NCBI Taxonomy" id="653667"/>
    <lineage>
        <taxon>Eukaryota</taxon>
        <taxon>Fungi</taxon>
        <taxon>Dikarya</taxon>
        <taxon>Ascomycota</taxon>
        <taxon>Taphrinomycotina</taxon>
        <taxon>Schizosaccharomycetes</taxon>
        <taxon>Schizosaccharomycetales</taxon>
        <taxon>Schizosaccharomycetaceae</taxon>
        <taxon>Schizosaccharomyces</taxon>
    </lineage>
</organism>
<dbReference type="PANTHER" id="PTHR15710">
    <property type="entry name" value="E3 UBIQUITIN-PROTEIN LIGASE PRAJA"/>
    <property type="match status" value="1"/>
</dbReference>
<dbReference type="GO" id="GO:0016567">
    <property type="term" value="P:protein ubiquitination"/>
    <property type="evidence" value="ECO:0007669"/>
    <property type="project" value="TreeGrafter"/>
</dbReference>
<dbReference type="PANTHER" id="PTHR15710:SF243">
    <property type="entry name" value="E3 UBIQUITIN-PROTEIN LIGASE PRAJA-2 ISOFORM X1"/>
    <property type="match status" value="1"/>
</dbReference>
<dbReference type="Pfam" id="PF13639">
    <property type="entry name" value="zf-RING_2"/>
    <property type="match status" value="1"/>
</dbReference>
<dbReference type="RefSeq" id="XP_013020974.1">
    <property type="nucleotide sequence ID" value="XM_013165520.1"/>
</dbReference>
<feature type="region of interest" description="Disordered" evidence="5">
    <location>
        <begin position="692"/>
        <end position="720"/>
    </location>
</feature>
<dbReference type="PROSITE" id="PS50089">
    <property type="entry name" value="ZF_RING_2"/>
    <property type="match status" value="1"/>
</dbReference>
<feature type="compositionally biased region" description="Low complexity" evidence="5">
    <location>
        <begin position="251"/>
        <end position="267"/>
    </location>
</feature>
<feature type="compositionally biased region" description="Polar residues" evidence="5">
    <location>
        <begin position="216"/>
        <end position="225"/>
    </location>
</feature>
<feature type="compositionally biased region" description="Low complexity" evidence="5">
    <location>
        <begin position="580"/>
        <end position="594"/>
    </location>
</feature>
<evidence type="ECO:0000256" key="4">
    <source>
        <dbReference type="PROSITE-ProRule" id="PRU00175"/>
    </source>
</evidence>
<feature type="region of interest" description="Disordered" evidence="5">
    <location>
        <begin position="314"/>
        <end position="391"/>
    </location>
</feature>
<feature type="region of interest" description="Disordered" evidence="5">
    <location>
        <begin position="448"/>
        <end position="472"/>
    </location>
</feature>
<evidence type="ECO:0000256" key="2">
    <source>
        <dbReference type="ARBA" id="ARBA00022771"/>
    </source>
</evidence>
<dbReference type="EMBL" id="KE546988">
    <property type="protein sequence ID" value="EPY53919.1"/>
    <property type="molecule type" value="Genomic_DNA"/>
</dbReference>
<evidence type="ECO:0000313" key="8">
    <source>
        <dbReference type="Proteomes" id="UP000015464"/>
    </source>
</evidence>
<reference evidence="7 8" key="1">
    <citation type="journal article" date="2011" name="Science">
        <title>Comparative functional genomics of the fission yeasts.</title>
        <authorList>
            <person name="Rhind N."/>
            <person name="Chen Z."/>
            <person name="Yassour M."/>
            <person name="Thompson D.A."/>
            <person name="Haas B.J."/>
            <person name="Habib N."/>
            <person name="Wapinski I."/>
            <person name="Roy S."/>
            <person name="Lin M.F."/>
            <person name="Heiman D.I."/>
            <person name="Young S.K."/>
            <person name="Furuya K."/>
            <person name="Guo Y."/>
            <person name="Pidoux A."/>
            <person name="Chen H.M."/>
            <person name="Robbertse B."/>
            <person name="Goldberg J.M."/>
            <person name="Aoki K."/>
            <person name="Bayne E.H."/>
            <person name="Berlin A.M."/>
            <person name="Desjardins C.A."/>
            <person name="Dobbs E."/>
            <person name="Dukaj L."/>
            <person name="Fan L."/>
            <person name="FitzGerald M.G."/>
            <person name="French C."/>
            <person name="Gujja S."/>
            <person name="Hansen K."/>
            <person name="Keifenheim D."/>
            <person name="Levin J.Z."/>
            <person name="Mosher R.A."/>
            <person name="Mueller C.A."/>
            <person name="Pfiffner J."/>
            <person name="Priest M."/>
            <person name="Russ C."/>
            <person name="Smialowska A."/>
            <person name="Swoboda P."/>
            <person name="Sykes S.M."/>
            <person name="Vaughn M."/>
            <person name="Vengrova S."/>
            <person name="Yoder R."/>
            <person name="Zeng Q."/>
            <person name="Allshire R."/>
            <person name="Baulcombe D."/>
            <person name="Birren B.W."/>
            <person name="Brown W."/>
            <person name="Ekwall K."/>
            <person name="Kellis M."/>
            <person name="Leatherwood J."/>
            <person name="Levin H."/>
            <person name="Margalit H."/>
            <person name="Martienssen R."/>
            <person name="Nieduszynski C.A."/>
            <person name="Spatafora J.W."/>
            <person name="Friedman N."/>
            <person name="Dalgaard J.Z."/>
            <person name="Baumann P."/>
            <person name="Niki H."/>
            <person name="Regev A."/>
            <person name="Nusbaum C."/>
        </authorList>
    </citation>
    <scope>NUCLEOTIDE SEQUENCE [LARGE SCALE GENOMIC DNA]</scope>
    <source>
        <strain evidence="8">OY26 / ATCC MYA-4695 / CBS 11777 / NBRC 106824 / NRRL Y48691</strain>
    </source>
</reference>
<dbReference type="SMART" id="SM00184">
    <property type="entry name" value="RING"/>
    <property type="match status" value="2"/>
</dbReference>
<keyword evidence="8" id="KW-1185">Reference proteome</keyword>
<dbReference type="eggNOG" id="KOG0800">
    <property type="taxonomic scope" value="Eukaryota"/>
</dbReference>
<evidence type="ECO:0000256" key="3">
    <source>
        <dbReference type="ARBA" id="ARBA00022833"/>
    </source>
</evidence>
<proteinExistence type="predicted"/>
<feature type="region of interest" description="Disordered" evidence="5">
    <location>
        <begin position="1"/>
        <end position="51"/>
    </location>
</feature>
<dbReference type="GeneID" id="25037180"/>
<feature type="compositionally biased region" description="Pro residues" evidence="5">
    <location>
        <begin position="285"/>
        <end position="297"/>
    </location>
</feature>
<dbReference type="GO" id="GO:0061630">
    <property type="term" value="F:ubiquitin protein ligase activity"/>
    <property type="evidence" value="ECO:0007669"/>
    <property type="project" value="EnsemblFungi"/>
</dbReference>
<name>S9W5U6_SCHCR</name>
<accession>S9W5U6</accession>
<dbReference type="HOGENOM" id="CLU_346177_0_0_1"/>
<dbReference type="Gene3D" id="3.30.40.10">
    <property type="entry name" value="Zinc/RING finger domain, C3HC4 (zinc finger)"/>
    <property type="match status" value="1"/>
</dbReference>
<dbReference type="OrthoDB" id="8062037at2759"/>
<dbReference type="GO" id="GO:0008270">
    <property type="term" value="F:zinc ion binding"/>
    <property type="evidence" value="ECO:0007669"/>
    <property type="project" value="UniProtKB-KW"/>
</dbReference>
<dbReference type="GO" id="GO:0005634">
    <property type="term" value="C:nucleus"/>
    <property type="evidence" value="ECO:0007669"/>
    <property type="project" value="EnsemblFungi"/>
</dbReference>
<feature type="compositionally biased region" description="Polar residues" evidence="5">
    <location>
        <begin position="490"/>
        <end position="504"/>
    </location>
</feature>
<evidence type="ECO:0000313" key="7">
    <source>
        <dbReference type="EMBL" id="EPY53919.1"/>
    </source>
</evidence>
<feature type="region of interest" description="Disordered" evidence="5">
    <location>
        <begin position="205"/>
        <end position="229"/>
    </location>
</feature>
<dbReference type="STRING" id="653667.S9W5U6"/>
<feature type="compositionally biased region" description="Basic and acidic residues" evidence="5">
    <location>
        <begin position="506"/>
        <end position="526"/>
    </location>
</feature>
<keyword evidence="3" id="KW-0862">Zinc</keyword>
<feature type="compositionally biased region" description="Basic and acidic residues" evidence="5">
    <location>
        <begin position="697"/>
        <end position="720"/>
    </location>
</feature>
<keyword evidence="1" id="KW-0479">Metal-binding</keyword>
<evidence type="ECO:0000256" key="5">
    <source>
        <dbReference type="SAM" id="MobiDB-lite"/>
    </source>
</evidence>
<dbReference type="InterPro" id="IPR013083">
    <property type="entry name" value="Znf_RING/FYVE/PHD"/>
</dbReference>
<feature type="domain" description="RING-type" evidence="6">
    <location>
        <begin position="112"/>
        <end position="155"/>
    </location>
</feature>
<feature type="compositionally biased region" description="Polar residues" evidence="5">
    <location>
        <begin position="180"/>
        <end position="192"/>
    </location>
</feature>
<protein>
    <submittedName>
        <fullName evidence="7">Sir antagonist</fullName>
    </submittedName>
</protein>
<feature type="region of interest" description="Disordered" evidence="5">
    <location>
        <begin position="557"/>
        <end position="641"/>
    </location>
</feature>